<feature type="chain" id="PRO_5024361789" description="F5/8 type C domain-containing protein" evidence="1">
    <location>
        <begin position="23"/>
        <end position="912"/>
    </location>
</feature>
<gene>
    <name evidence="3" type="ORF">Amac_089240</name>
</gene>
<comment type="caution">
    <text evidence="3">The sequence shown here is derived from an EMBL/GenBank/DDBJ whole genome shotgun (WGS) entry which is preliminary data.</text>
</comment>
<feature type="signal peptide" evidence="1">
    <location>
        <begin position="1"/>
        <end position="22"/>
    </location>
</feature>
<dbReference type="Pfam" id="PF22124">
    <property type="entry name" value="Glyco_hydro_95_cat"/>
    <property type="match status" value="1"/>
</dbReference>
<dbReference type="Gene3D" id="2.60.120.260">
    <property type="entry name" value="Galactose-binding domain-like"/>
    <property type="match status" value="1"/>
</dbReference>
<reference evidence="3 4" key="1">
    <citation type="submission" date="2019-10" db="EMBL/GenBank/DDBJ databases">
        <title>Whole genome shotgun sequence of Acrocarpospora macrocephala NBRC 16266.</title>
        <authorList>
            <person name="Ichikawa N."/>
            <person name="Kimura A."/>
            <person name="Kitahashi Y."/>
            <person name="Komaki H."/>
            <person name="Oguchi A."/>
        </authorList>
    </citation>
    <scope>NUCLEOTIDE SEQUENCE [LARGE SCALE GENOMIC DNA]</scope>
    <source>
        <strain evidence="3 4">NBRC 16266</strain>
    </source>
</reference>
<dbReference type="SUPFAM" id="SSF48208">
    <property type="entry name" value="Six-hairpin glycosidases"/>
    <property type="match status" value="1"/>
</dbReference>
<dbReference type="GO" id="GO:0005975">
    <property type="term" value="P:carbohydrate metabolic process"/>
    <property type="evidence" value="ECO:0007669"/>
    <property type="project" value="InterPro"/>
</dbReference>
<feature type="domain" description="F5/8 type C" evidence="2">
    <location>
        <begin position="105"/>
        <end position="233"/>
    </location>
</feature>
<name>A0A5M3X0Q5_9ACTN</name>
<dbReference type="Pfam" id="PF00754">
    <property type="entry name" value="F5_F8_type_C"/>
    <property type="match status" value="1"/>
</dbReference>
<protein>
    <recommendedName>
        <fullName evidence="2">F5/8 type C domain-containing protein</fullName>
    </recommendedName>
</protein>
<accession>A0A5M3X0Q5</accession>
<dbReference type="Gene3D" id="1.50.10.10">
    <property type="match status" value="1"/>
</dbReference>
<proteinExistence type="predicted"/>
<dbReference type="PANTHER" id="PTHR31084">
    <property type="entry name" value="ALPHA-L-FUCOSIDASE 2"/>
    <property type="match status" value="1"/>
</dbReference>
<evidence type="ECO:0000259" key="2">
    <source>
        <dbReference type="PROSITE" id="PS50022"/>
    </source>
</evidence>
<keyword evidence="1" id="KW-0732">Signal</keyword>
<dbReference type="InterPro" id="IPR054363">
    <property type="entry name" value="GH95_cat"/>
</dbReference>
<dbReference type="InterPro" id="IPR012341">
    <property type="entry name" value="6hp_glycosidase-like_sf"/>
</dbReference>
<evidence type="ECO:0000313" key="3">
    <source>
        <dbReference type="EMBL" id="GES15327.1"/>
    </source>
</evidence>
<dbReference type="InterPro" id="IPR008979">
    <property type="entry name" value="Galactose-bd-like_sf"/>
</dbReference>
<organism evidence="3 4">
    <name type="scientific">Acrocarpospora macrocephala</name>
    <dbReference type="NCBI Taxonomy" id="150177"/>
    <lineage>
        <taxon>Bacteria</taxon>
        <taxon>Bacillati</taxon>
        <taxon>Actinomycetota</taxon>
        <taxon>Actinomycetes</taxon>
        <taxon>Streptosporangiales</taxon>
        <taxon>Streptosporangiaceae</taxon>
        <taxon>Acrocarpospora</taxon>
    </lineage>
</organism>
<dbReference type="EMBL" id="BLAE01000074">
    <property type="protein sequence ID" value="GES15327.1"/>
    <property type="molecule type" value="Genomic_DNA"/>
</dbReference>
<dbReference type="InterPro" id="IPR000421">
    <property type="entry name" value="FA58C"/>
</dbReference>
<evidence type="ECO:0000313" key="4">
    <source>
        <dbReference type="Proteomes" id="UP000331127"/>
    </source>
</evidence>
<sequence>MLAAALATALTGSLLTATPARAATPTADQQWAQVQQLVGAIKGRWTTPAYANSITRTMPDTALLGNGDIGVTSGGGVGYKTFYISKGDFWIGTQSPSLIALGSVTITPATGAENSANLAIGATATASSSHPSFPPSRAVNGNWGAGYEGWVSNVGKPQTLNLDLGSAKTFKRYILKHDAAARPNESANTSKDWTLSVSTDGQNYTTVDTVTGNNLPTTDRTFAPVTARYLRLHLAEPTQATTPDSINNPRARIGQFELYDTEGPTQPTDPFLEEQNILKGDVETSMTIGGQPVSMKTWTGADDNIVVTQIRSLGSHTVRLQARTSTGSVDARGGLTSTSGVSGDSVWATRTTLAAPRWTTRASLATRVIGGQVIGSPTANGPAGQIVFDLPAGETVNIVTGVAGGGQNPADPAPAALALAGAQTGATVDALYDAHLDWWKQYWLKSYVDLDDDVLEKFYYGQLYLLGSSLREGKTASGLYGIWATSDFPQWGGDMHLNYNWQANYYGVYSSNRADLALPYYDLVADFLPEARRRAKEDLVRVKPDYITPRFPSGGVPGGVLFPVGISPFGATSDNNYHQQVVNGLFTVTQHIAYWDYTRDREFLAMTAYPVMKEVAEFFEHYLEWDKAAKQYNLYSGPHEGIWAKNSSPDIGMLKLLLTKTIEASELLKADKEKRPVWKQILKHLPPAPTIVHNGKTVFALADPGTVSDGRDIRPGDNTINLEFIHPGEQMGITSPEADRQIAIDTIDAMNSWGQENSFPKIFLQAARVGYPAQTLIDRLKTQINNRMAGNLRITDGNHGLEKAGTIEAVNNMLVQSFDGTVKVFPVWPVGKNGSFVKLREKGGLVISSEISAGRVTYVDITSEAGGDVKLVNPWGQKVRIIRVGTKQVSYDSGNTIEFSTKEGSTYNITPV</sequence>
<evidence type="ECO:0000256" key="1">
    <source>
        <dbReference type="SAM" id="SignalP"/>
    </source>
</evidence>
<dbReference type="PANTHER" id="PTHR31084:SF19">
    <property type="entry name" value="GLYCOSYL HYDROLASE FAMILY 95 N-TERMINAL DOMAIN-CONTAINING PROTEIN"/>
    <property type="match status" value="1"/>
</dbReference>
<dbReference type="GO" id="GO:0004560">
    <property type="term" value="F:alpha-L-fucosidase activity"/>
    <property type="evidence" value="ECO:0007669"/>
    <property type="project" value="TreeGrafter"/>
</dbReference>
<dbReference type="Proteomes" id="UP000331127">
    <property type="component" value="Unassembled WGS sequence"/>
</dbReference>
<dbReference type="PROSITE" id="PS50022">
    <property type="entry name" value="FA58C_3"/>
    <property type="match status" value="1"/>
</dbReference>
<keyword evidence="4" id="KW-1185">Reference proteome</keyword>
<dbReference type="AlphaFoldDB" id="A0A5M3X0Q5"/>
<dbReference type="InterPro" id="IPR008928">
    <property type="entry name" value="6-hairpin_glycosidase_sf"/>
</dbReference>
<dbReference type="SUPFAM" id="SSF49785">
    <property type="entry name" value="Galactose-binding domain-like"/>
    <property type="match status" value="1"/>
</dbReference>